<reference evidence="1" key="1">
    <citation type="submission" date="2022-07" db="EMBL/GenBank/DDBJ databases">
        <title>Genome Sequence of Phlebia brevispora.</title>
        <authorList>
            <person name="Buettner E."/>
        </authorList>
    </citation>
    <scope>NUCLEOTIDE SEQUENCE</scope>
    <source>
        <strain evidence="1">MPL23</strain>
    </source>
</reference>
<sequence>MAIGQFLNAILFKKHNSHSIAQSKFFSSMMLKPVMTFTVTMLDEWKVPYMRHLININSFEKMMKKYNTYAKITTKLLENVHTHAGIGPIRGNEQAGRVPLKILQNELCTYEAGFEIVNFKDEDNDKSDNLQSGDEGVLAFLEPSVATSSASADNTA</sequence>
<organism evidence="1 2">
    <name type="scientific">Phlebia brevispora</name>
    <dbReference type="NCBI Taxonomy" id="194682"/>
    <lineage>
        <taxon>Eukaryota</taxon>
        <taxon>Fungi</taxon>
        <taxon>Dikarya</taxon>
        <taxon>Basidiomycota</taxon>
        <taxon>Agaricomycotina</taxon>
        <taxon>Agaricomycetes</taxon>
        <taxon>Polyporales</taxon>
        <taxon>Meruliaceae</taxon>
        <taxon>Phlebia</taxon>
    </lineage>
</organism>
<dbReference type="EMBL" id="JANHOG010000998">
    <property type="protein sequence ID" value="KAJ3547199.1"/>
    <property type="molecule type" value="Genomic_DNA"/>
</dbReference>
<proteinExistence type="predicted"/>
<dbReference type="Proteomes" id="UP001148662">
    <property type="component" value="Unassembled WGS sequence"/>
</dbReference>
<comment type="caution">
    <text evidence="1">The sequence shown here is derived from an EMBL/GenBank/DDBJ whole genome shotgun (WGS) entry which is preliminary data.</text>
</comment>
<accession>A0ACC1SVR7</accession>
<name>A0ACC1SVR7_9APHY</name>
<evidence type="ECO:0000313" key="2">
    <source>
        <dbReference type="Proteomes" id="UP001148662"/>
    </source>
</evidence>
<evidence type="ECO:0000313" key="1">
    <source>
        <dbReference type="EMBL" id="KAJ3547199.1"/>
    </source>
</evidence>
<protein>
    <submittedName>
        <fullName evidence="1">Uncharacterized protein</fullName>
    </submittedName>
</protein>
<gene>
    <name evidence="1" type="ORF">NM688_g5428</name>
</gene>
<keyword evidence="2" id="KW-1185">Reference proteome</keyword>